<dbReference type="RefSeq" id="WP_183627770.1">
    <property type="nucleotide sequence ID" value="NZ_JACIDX010000017.1"/>
</dbReference>
<accession>A0A7W6G804</accession>
<evidence type="ECO:0000256" key="1">
    <source>
        <dbReference type="ARBA" id="ARBA00004167"/>
    </source>
</evidence>
<dbReference type="Pfam" id="PF03743">
    <property type="entry name" value="TrbI"/>
    <property type="match status" value="1"/>
</dbReference>
<evidence type="ECO:0000256" key="6">
    <source>
        <dbReference type="SAM" id="Phobius"/>
    </source>
</evidence>
<dbReference type="Gene3D" id="2.40.128.260">
    <property type="entry name" value="Type IV secretion system, VirB10/TraB/TrbI"/>
    <property type="match status" value="1"/>
</dbReference>
<dbReference type="GO" id="GO:0016020">
    <property type="term" value="C:membrane"/>
    <property type="evidence" value="ECO:0007669"/>
    <property type="project" value="UniProtKB-SubCell"/>
</dbReference>
<evidence type="ECO:0000256" key="4">
    <source>
        <dbReference type="ARBA" id="ARBA00022989"/>
    </source>
</evidence>
<keyword evidence="5 6" id="KW-0472">Membrane</keyword>
<reference evidence="7 8" key="1">
    <citation type="submission" date="2020-08" db="EMBL/GenBank/DDBJ databases">
        <title>Genomic Encyclopedia of Type Strains, Phase IV (KMG-IV): sequencing the most valuable type-strain genomes for metagenomic binning, comparative biology and taxonomic classification.</title>
        <authorList>
            <person name="Goeker M."/>
        </authorList>
    </citation>
    <scope>NUCLEOTIDE SEQUENCE [LARGE SCALE GENOMIC DNA]</scope>
    <source>
        <strain evidence="7 8">DSM 27057</strain>
    </source>
</reference>
<dbReference type="AlphaFoldDB" id="A0A7W6G804"/>
<keyword evidence="3 6" id="KW-0812">Transmembrane</keyword>
<protein>
    <submittedName>
        <fullName evidence="7">Type IV secretion system protein VirB10</fullName>
    </submittedName>
</protein>
<evidence type="ECO:0000256" key="3">
    <source>
        <dbReference type="ARBA" id="ARBA00022692"/>
    </source>
</evidence>
<organism evidence="7 8">
    <name type="scientific">Novosphingobium sediminicola</name>
    <dbReference type="NCBI Taxonomy" id="563162"/>
    <lineage>
        <taxon>Bacteria</taxon>
        <taxon>Pseudomonadati</taxon>
        <taxon>Pseudomonadota</taxon>
        <taxon>Alphaproteobacteria</taxon>
        <taxon>Sphingomonadales</taxon>
        <taxon>Sphingomonadaceae</taxon>
        <taxon>Novosphingobium</taxon>
    </lineage>
</organism>
<sequence>MSGRDIRPKVAPPRDMLPLPVMLGVAGALGLGLFVWMEGQRKAPPDPQAQVMLSVPPPPLGLPVDRAPVVGPRPVVLRRTAPSLPPALPPVAYFPPAAAFPAPVYAPPAPVRPLANRDSALVIDNTAGAGAAVQGAKPESSAPVDDTAHATMIRSRASTIPQGTIMAATLETPLNSDRPGLARAIISADVRGFDGTRVLIPRGSRLIGEFKADSSAGKRRVMVVWNRLIRPDGVAIRIASPATDAMGGAGVAGRVDTHAIERLGSAVLQSALTLGVNVATAEVSRGGTSVYLGGAGQSLGQQLVPSVNRPATVKVSEGAVIAVLVAHDLDFAGTPGVR</sequence>
<dbReference type="Proteomes" id="UP000548867">
    <property type="component" value="Unassembled WGS sequence"/>
</dbReference>
<evidence type="ECO:0000256" key="5">
    <source>
        <dbReference type="ARBA" id="ARBA00023136"/>
    </source>
</evidence>
<comment type="similarity">
    <text evidence="2">Belongs to the TrbI/VirB10 family.</text>
</comment>
<name>A0A7W6G804_9SPHN</name>
<evidence type="ECO:0000256" key="2">
    <source>
        <dbReference type="ARBA" id="ARBA00010265"/>
    </source>
</evidence>
<comment type="subcellular location">
    <subcellularLocation>
        <location evidence="1">Membrane</location>
        <topology evidence="1">Single-pass membrane protein</topology>
    </subcellularLocation>
</comment>
<feature type="transmembrane region" description="Helical" evidence="6">
    <location>
        <begin position="17"/>
        <end position="36"/>
    </location>
</feature>
<proteinExistence type="inferred from homology"/>
<dbReference type="CDD" id="cd16429">
    <property type="entry name" value="VirB10"/>
    <property type="match status" value="1"/>
</dbReference>
<gene>
    <name evidence="7" type="ORF">GGR38_003890</name>
</gene>
<dbReference type="EMBL" id="JACIDX010000017">
    <property type="protein sequence ID" value="MBB3956923.1"/>
    <property type="molecule type" value="Genomic_DNA"/>
</dbReference>
<dbReference type="InterPro" id="IPR005498">
    <property type="entry name" value="T4SS_VirB10/TraB/TrbI"/>
</dbReference>
<dbReference type="InterPro" id="IPR042217">
    <property type="entry name" value="T4SS_VirB10/TrbI"/>
</dbReference>
<evidence type="ECO:0000313" key="7">
    <source>
        <dbReference type="EMBL" id="MBB3956923.1"/>
    </source>
</evidence>
<keyword evidence="8" id="KW-1185">Reference proteome</keyword>
<keyword evidence="4 6" id="KW-1133">Transmembrane helix</keyword>
<comment type="caution">
    <text evidence="7">The sequence shown here is derived from an EMBL/GenBank/DDBJ whole genome shotgun (WGS) entry which is preliminary data.</text>
</comment>
<evidence type="ECO:0000313" key="8">
    <source>
        <dbReference type="Proteomes" id="UP000548867"/>
    </source>
</evidence>